<evidence type="ECO:0000256" key="3">
    <source>
        <dbReference type="ARBA" id="ARBA00022528"/>
    </source>
</evidence>
<evidence type="ECO:0000259" key="7">
    <source>
        <dbReference type="Pfam" id="PF12638"/>
    </source>
</evidence>
<dbReference type="GO" id="GO:0009507">
    <property type="term" value="C:chloroplast"/>
    <property type="evidence" value="ECO:0007669"/>
    <property type="project" value="UniProtKB-SubCell"/>
</dbReference>
<evidence type="ECO:0000313" key="8">
    <source>
        <dbReference type="EMBL" id="CAD8438051.1"/>
    </source>
</evidence>
<comment type="subcellular location">
    <subcellularLocation>
        <location evidence="1">Plastid</location>
        <location evidence="1">Chloroplast</location>
    </subcellularLocation>
</comment>
<dbReference type="InterPro" id="IPR024438">
    <property type="entry name" value="Staygreen"/>
</dbReference>
<keyword evidence="3" id="KW-0150">Chloroplast</keyword>
<dbReference type="PANTHER" id="PTHR31750">
    <property type="entry name" value="PROTEIN STAY-GREEN 1, CHLOROPLASTIC-RELATED"/>
    <property type="match status" value="1"/>
</dbReference>
<feature type="domain" description="Staygreen protein" evidence="7">
    <location>
        <begin position="82"/>
        <end position="244"/>
    </location>
</feature>
<accession>A0A7S0GUQ4</accession>
<dbReference type="AlphaFoldDB" id="A0A7S0GUQ4"/>
<evidence type="ECO:0000256" key="2">
    <source>
        <dbReference type="ARBA" id="ARBA00009234"/>
    </source>
</evidence>
<feature type="region of interest" description="Disordered" evidence="6">
    <location>
        <begin position="25"/>
        <end position="70"/>
    </location>
</feature>
<evidence type="ECO:0000256" key="4">
    <source>
        <dbReference type="ARBA" id="ARBA00022640"/>
    </source>
</evidence>
<sequence>MPRALTCVSAHAAARASAFLTGADHARGRATGATPRGPSWKNRSAGATKPWRRDPDRSRRVGRASPSGATTSAALDGIRLLKFDPKRCSVFFLDTHRSAPAPGRERRYTLTHNDVTRHLTMSVAPDFNGGQTAVWITRVLRDEVLAEWREDGLHVHCFVSVENHWWLDWARPLRSLVFRQKLPLVLDTLRYAERELLKRKPALLDAPVFVHFHEETGEALRAGSGYADWENAATTKSEHWGALAEAGTREGKDQRVAIVADDGADAFSRARDLWTGGEGQVGDAPDVLDVGAVGALIEGALAGGGDATAVEKVAASR</sequence>
<keyword evidence="4" id="KW-0934">Plastid</keyword>
<dbReference type="Pfam" id="PF12638">
    <property type="entry name" value="Staygreen"/>
    <property type="match status" value="1"/>
</dbReference>
<dbReference type="EMBL" id="HBEN01006158">
    <property type="protein sequence ID" value="CAD8438051.1"/>
    <property type="molecule type" value="Transcribed_RNA"/>
</dbReference>
<keyword evidence="5" id="KW-0809">Transit peptide</keyword>
<reference evidence="8" key="1">
    <citation type="submission" date="2021-01" db="EMBL/GenBank/DDBJ databases">
        <authorList>
            <person name="Corre E."/>
            <person name="Pelletier E."/>
            <person name="Niang G."/>
            <person name="Scheremetjew M."/>
            <person name="Finn R."/>
            <person name="Kale V."/>
            <person name="Holt S."/>
            <person name="Cochrane G."/>
            <person name="Meng A."/>
            <person name="Brown T."/>
            <person name="Cohen L."/>
        </authorList>
    </citation>
    <scope>NUCLEOTIDE SEQUENCE</scope>
    <source>
        <strain evidence="8">CCAC1681</strain>
    </source>
</reference>
<protein>
    <recommendedName>
        <fullName evidence="7">Staygreen protein domain-containing protein</fullName>
    </recommendedName>
</protein>
<gene>
    <name evidence="8" type="ORF">MSP1401_LOCUS5016</name>
</gene>
<proteinExistence type="inferred from homology"/>
<organism evidence="8">
    <name type="scientific">Micromonas pusilla</name>
    <name type="common">Picoplanktonic green alga</name>
    <name type="synonym">Chromulina pusilla</name>
    <dbReference type="NCBI Taxonomy" id="38833"/>
    <lineage>
        <taxon>Eukaryota</taxon>
        <taxon>Viridiplantae</taxon>
        <taxon>Chlorophyta</taxon>
        <taxon>Mamiellophyceae</taxon>
        <taxon>Mamiellales</taxon>
        <taxon>Mamiellaceae</taxon>
        <taxon>Micromonas</taxon>
    </lineage>
</organism>
<evidence type="ECO:0000256" key="5">
    <source>
        <dbReference type="ARBA" id="ARBA00022946"/>
    </source>
</evidence>
<evidence type="ECO:0000256" key="1">
    <source>
        <dbReference type="ARBA" id="ARBA00004229"/>
    </source>
</evidence>
<dbReference type="PANTHER" id="PTHR31750:SF4">
    <property type="entry name" value="LP06106P"/>
    <property type="match status" value="1"/>
</dbReference>
<evidence type="ECO:0000256" key="6">
    <source>
        <dbReference type="SAM" id="MobiDB-lite"/>
    </source>
</evidence>
<comment type="similarity">
    <text evidence="2">Belongs to the staygreen family.</text>
</comment>
<name>A0A7S0GUQ4_MICPS</name>